<dbReference type="PANTHER" id="PTHR48051">
    <property type="match status" value="1"/>
</dbReference>
<keyword evidence="6" id="KW-0832">Ubl conjugation</keyword>
<dbReference type="PROSITE" id="PS52053">
    <property type="entry name" value="NEL"/>
    <property type="match status" value="1"/>
</dbReference>
<dbReference type="GO" id="GO:0016567">
    <property type="term" value="P:protein ubiquitination"/>
    <property type="evidence" value="ECO:0007669"/>
    <property type="project" value="InterPro"/>
</dbReference>
<dbReference type="GO" id="GO:0005576">
    <property type="term" value="C:extracellular region"/>
    <property type="evidence" value="ECO:0007669"/>
    <property type="project" value="UniProtKB-UniRule"/>
</dbReference>
<dbReference type="Proteomes" id="UP000181661">
    <property type="component" value="Unassembled WGS sequence"/>
</dbReference>
<evidence type="ECO:0000256" key="4">
    <source>
        <dbReference type="ARBA" id="ARBA00022737"/>
    </source>
</evidence>
<feature type="domain" description="NEL" evidence="8">
    <location>
        <begin position="1877"/>
        <end position="2169"/>
    </location>
</feature>
<dbReference type="EC" id="2.3.2.27" evidence="2"/>
<evidence type="ECO:0000256" key="2">
    <source>
        <dbReference type="ARBA" id="ARBA00012483"/>
    </source>
</evidence>
<reference evidence="9 11" key="1">
    <citation type="submission" date="2016-08" db="EMBL/GenBank/DDBJ databases">
        <title>Draft genome sequence of Pseudomonas costantinii LMG 22119, type strain isolated from cultivated mushroom (Agaricus bisporus) sporophores.</title>
        <authorList>
            <person name="Tambong J.T."/>
        </authorList>
    </citation>
    <scope>NUCLEOTIDE SEQUENCE [LARGE SCALE GENOMIC DNA]</scope>
    <source>
        <strain evidence="9 11">LMG 22119</strain>
    </source>
</reference>
<dbReference type="Gene3D" id="3.80.10.10">
    <property type="entry name" value="Ribonuclease Inhibitor"/>
    <property type="match status" value="1"/>
</dbReference>
<keyword evidence="3" id="KW-0433">Leucine-rich repeat</keyword>
<feature type="active site" description="Glycyl thioester intermediate" evidence="6">
    <location>
        <position position="1969"/>
    </location>
</feature>
<dbReference type="RefSeq" id="WP_071487581.1">
    <property type="nucleotide sequence ID" value="NZ_FNTS01000002.1"/>
</dbReference>
<comment type="similarity">
    <text evidence="6">Belongs to the LRR-containing bacterial E3 ligase family.</text>
</comment>
<dbReference type="InterPro" id="IPR032675">
    <property type="entry name" value="LRR_dom_sf"/>
</dbReference>
<evidence type="ECO:0000313" key="10">
    <source>
        <dbReference type="EMBL" id="SEE24559.1"/>
    </source>
</evidence>
<evidence type="ECO:0000259" key="8">
    <source>
        <dbReference type="PROSITE" id="PS52053"/>
    </source>
</evidence>
<dbReference type="Proteomes" id="UP000182179">
    <property type="component" value="Unassembled WGS sequence"/>
</dbReference>
<dbReference type="Gene3D" id="1.20.58.360">
    <property type="entry name" value="Shigella T3SS effector IpaH defines"/>
    <property type="match status" value="1"/>
</dbReference>
<keyword evidence="6" id="KW-0833">Ubl conjugation pathway</keyword>
<keyword evidence="12" id="KW-1185">Reference proteome</keyword>
<evidence type="ECO:0000256" key="1">
    <source>
        <dbReference type="ARBA" id="ARBA00000900"/>
    </source>
</evidence>
<dbReference type="GO" id="GO:0005737">
    <property type="term" value="C:cytoplasm"/>
    <property type="evidence" value="ECO:0007669"/>
    <property type="project" value="TreeGrafter"/>
</dbReference>
<keyword evidence="10" id="KW-0436">Ligase</keyword>
<comment type="caution">
    <text evidence="9">The sequence shown here is derived from an EMBL/GenBank/DDBJ whole genome shotgun (WGS) entry which is preliminary data.</text>
</comment>
<evidence type="ECO:0000256" key="3">
    <source>
        <dbReference type="ARBA" id="ARBA00022614"/>
    </source>
</evidence>
<keyword evidence="7" id="KW-0175">Coiled coil</keyword>
<evidence type="ECO:0000256" key="7">
    <source>
        <dbReference type="SAM" id="Coils"/>
    </source>
</evidence>
<keyword evidence="4" id="KW-0677">Repeat</keyword>
<dbReference type="EMBL" id="MDDR01000065">
    <property type="protein sequence ID" value="OIN43956.1"/>
    <property type="molecule type" value="Genomic_DNA"/>
</dbReference>
<dbReference type="InterPro" id="IPR029487">
    <property type="entry name" value="NEL_dom"/>
</dbReference>
<evidence type="ECO:0000256" key="6">
    <source>
        <dbReference type="PROSITE-ProRule" id="PRU01398"/>
    </source>
</evidence>
<keyword evidence="6" id="KW-1035">Host cytoplasm</keyword>
<accession>A0A1S2UD08</accession>
<keyword evidence="5" id="KW-0843">Virulence</keyword>
<sequence length="2169" mass="241393">MPTRPPLNGLSGALQSRESWDRQQALEFIRHTVARALASLTPSQQRDYVRLQREAHAALAVVEIQNAAIISEFKTRGLAQLRSKLGGQDPEQIKLHTRYLEVIEPALPWEPAFGKAEVNLLQNRFRRAYDESRYRPHLSTMSLWDAACLNFDFATGTPQQSGHSFVDASYLTGAKDLSVAQFIAISRDLDLGEQLQATLQTALKKDGRLERALQTSTKACLLFEALEAYRNRASTGVTLRLYEQLTQAIDGSGPALTFETLGMSTGVTVLPAVPFVPSGATIPVPLLLIRVASLGVLSYFPFRPGGALRYHDDAGSAAGHFAQQLKDSHRAFDLGWFARQLPMNEMHAFKGLTIPQSPPEGLSPVAGWLYDTFHRWFPEQALDGLRFTPDIEHGRKHTLVQALTYREVQRYQANLSTLATRRSERDLQAVIDGAAHLFDEVLQLLLTPMPGGVTGLNRVMQAAVFGSLTYSVIVGVNEAARGEASQFAGALADVMDMAVNGLLISTAGRVHRQRIEGLLRRLGSPRKVTGGDGNAMLWMPDIGPDAALDQNLLNGKTANAQGVYAINGKQYARVKHGEAQRVMEISYDAKAMRFTLKPENPAHFAPPIVFDPSLQAWVLDVNGTHTLSDSQLVERMLPDGSASVPMSDIEQMLRSVAASRAALDAIWAGKTAPLHVTEGVRRLQADQVIKQITRDFHRRGHMPPYAEEAVLSLLTQLPGWPVEAQLQVHDQHGQRLQTYAGRQPPASGAHTIKLKRRDDGTYVGLDDPAATVVSQESLFEAILRQLPTGSILGKEGSPNLSEAQRIARLRLQISQRAQADQLALFSALTRYAEHTRDQVSANDDARYFVPFHHAAPRVEVTPLLEKLRTLYAPLTPAHLEYLLERTPLNMTQQASFLNDASLPAVVKDNLEHHRMALRIDEVIDGLYHPRAFNPDTDSWAREFAASLLRIRFNRDFVVTEMADEKAIKPYISSGPDDTTVNVLHHGQGGYEANDLHNAGPIPVSPASDSFYLAIGSVLQPHERVALGMHSPIDAQGLRNTLANAMSAQRSPEGYISLLDRSLGQYAMSVVLPFDEPPNATGVYELNGQTLLPLMGSVYSIIFDTKRLKWRLKHPQKIGVDTPLLEHNRRGAWRLANDNPMAWNDHQLFSRLGNHNFNVDQTTASRILSLTDTPARALREVHSTHLPPPPLLSDTSKRFRIEREILAFIQAMATYSGTDTARPSLQLLLVTSLPGWPDTHALVIVDSQGGVRSQYPSKSRLDAEKIRISEAQSRGAEPLGPIARNDTVTSALLGELPTSQQERLSKLAKKISEYAYRERAQLFNTLYLQSEPHGTALEQRFKTHHPALPHSAVTAILEQASPKELKQLQTHDRVGLRLAEQARLTVNDTRLNRAFEGLYLNTLANPDSEKITLHLLKSLPGWPATLRLDIHEGSDKGRLLESAGHLDGSERRILARLGGGYQAYDSQGRLLNEPADAPHDLLRSIVQLLSTEQRKALEVVDGLDITPLQQRIAELALNQRVAIKTLLGLPHIPPWLQPPMRVDSSFLAYPFTLRNLWPSSADQPPTADLVSKLRELYPSLSAGVANYMLQTLGSSDPARLIELERRRAEYQALDYGLTQWAEAPHANDADDPLGLNLGRRRYIAQHIRSAWRMETRRPRPGSMYDMHFLELQLDGNDLPDPDFILGTRGFEHIDLLKISGEAFPPTGNAFIGKFSNLSHLHVDCRLTELPASITDMHTLRYLDLAENDIVLTPESRERLAGMTQLVRLYLDDNPLGLTPDVSAMTELIKLDLRGTGIDQWPIGAESLFGLQSLRLEENRITTIPDAVFTDVRMEPANGHTFLHDNPLTTETLTRITRYREQTGILLGGALPGITHAPVSSADAGQWLAGVPDAQHGARKQLWEQLQQNEGASPDDAFRVLADLSQSYAYTHSPSSRQTLTDRVWRLLDAMGESTELRDTVFHNTYAAGTCGDGAILTFIDMEILHKLHQAKARPNSKEADRELLALAKGLFYLRHVDYHAQRRIESLYESGLDPDDAEVKLYYRLKLRTEFNLPVQHEEMLYSVQGWVSERDIGNVRTALIELSRTEAQQTALLMEEFWIDYLARSLPEPFQTIDAIAGYQIIELNQQVADKRSDGYLEKRQNIIDQKTAELARLVKQLTQAAQIGQRAD</sequence>
<protein>
    <recommendedName>
        <fullName evidence="2">RING-type E3 ubiquitin transferase</fullName>
        <ecNumber evidence="2">2.3.2.27</ecNumber>
    </recommendedName>
</protein>
<dbReference type="PANTHER" id="PTHR48051:SF1">
    <property type="entry name" value="RAS SUPPRESSOR PROTEIN 1"/>
    <property type="match status" value="1"/>
</dbReference>
<keyword evidence="6" id="KW-0964">Secreted</keyword>
<dbReference type="Pfam" id="PF14496">
    <property type="entry name" value="NEL"/>
    <property type="match status" value="1"/>
</dbReference>
<comment type="catalytic activity">
    <reaction evidence="1">
        <text>S-ubiquitinyl-[E2 ubiquitin-conjugating enzyme]-L-cysteine + [acceptor protein]-L-lysine = [E2 ubiquitin-conjugating enzyme]-L-cysteine + N(6)-ubiquitinyl-[acceptor protein]-L-lysine.</text>
        <dbReference type="EC" id="2.3.2.27"/>
    </reaction>
</comment>
<name>A0A1S2UD08_9PSED</name>
<proteinExistence type="inferred from homology"/>
<dbReference type="SUPFAM" id="SSF52058">
    <property type="entry name" value="L domain-like"/>
    <property type="match status" value="1"/>
</dbReference>
<organism evidence="9 11">
    <name type="scientific">Pseudomonas costantinii</name>
    <dbReference type="NCBI Taxonomy" id="168469"/>
    <lineage>
        <taxon>Bacteria</taxon>
        <taxon>Pseudomonadati</taxon>
        <taxon>Pseudomonadota</taxon>
        <taxon>Gammaproteobacteria</taxon>
        <taxon>Pseudomonadales</taxon>
        <taxon>Pseudomonadaceae</taxon>
        <taxon>Pseudomonas</taxon>
    </lineage>
</organism>
<reference evidence="10 12" key="2">
    <citation type="submission" date="2016-10" db="EMBL/GenBank/DDBJ databases">
        <authorList>
            <person name="Varghese N."/>
            <person name="Submissions S."/>
        </authorList>
    </citation>
    <scope>NUCLEOTIDE SEQUENCE [LARGE SCALE GENOMIC DNA]</scope>
    <source>
        <strain evidence="10 12">BS2773</strain>
    </source>
</reference>
<comment type="PTM">
    <text evidence="6">Ubiquitinated in the presence of host E1 ubiquitin-activating enzyme, E2 ubiquitin-conjugating enzyme and ubiquitin.</text>
</comment>
<evidence type="ECO:0000313" key="9">
    <source>
        <dbReference type="EMBL" id="OIN43956.1"/>
    </source>
</evidence>
<dbReference type="InterPro" id="IPR050216">
    <property type="entry name" value="LRR_domain-containing"/>
</dbReference>
<dbReference type="GO" id="GO:0061630">
    <property type="term" value="F:ubiquitin protein ligase activity"/>
    <property type="evidence" value="ECO:0007669"/>
    <property type="project" value="UniProtKB-EC"/>
</dbReference>
<evidence type="ECO:0000313" key="11">
    <source>
        <dbReference type="Proteomes" id="UP000181661"/>
    </source>
</evidence>
<evidence type="ECO:0000313" key="12">
    <source>
        <dbReference type="Proteomes" id="UP000182179"/>
    </source>
</evidence>
<evidence type="ECO:0000256" key="5">
    <source>
        <dbReference type="ARBA" id="ARBA00023026"/>
    </source>
</evidence>
<dbReference type="EMBL" id="FNTS01000002">
    <property type="protein sequence ID" value="SEE24559.1"/>
    <property type="molecule type" value="Genomic_DNA"/>
</dbReference>
<dbReference type="GO" id="GO:0016874">
    <property type="term" value="F:ligase activity"/>
    <property type="evidence" value="ECO:0007669"/>
    <property type="project" value="UniProtKB-KW"/>
</dbReference>
<feature type="coiled-coil region" evidence="7">
    <location>
        <begin position="2137"/>
        <end position="2164"/>
    </location>
</feature>
<gene>
    <name evidence="9" type="ORF">BFL40_31365</name>
    <name evidence="10" type="ORF">SAMN04515675_4594</name>
</gene>
<keyword evidence="6" id="KW-0808">Transferase</keyword>
<dbReference type="OrthoDB" id="1467561at2"/>